<dbReference type="SUPFAM" id="SSF48452">
    <property type="entry name" value="TPR-like"/>
    <property type="match status" value="1"/>
</dbReference>
<comment type="caution">
    <text evidence="2">The sequence shown here is derived from an EMBL/GenBank/DDBJ whole genome shotgun (WGS) entry which is preliminary data.</text>
</comment>
<dbReference type="AlphaFoldDB" id="A0A9P6YXK8"/>
<dbReference type="InterPro" id="IPR002088">
    <property type="entry name" value="Prenyl_trans_a"/>
</dbReference>
<gene>
    <name evidence="2" type="ORF">G6F50_009034</name>
</gene>
<dbReference type="Gene3D" id="1.25.40.10">
    <property type="entry name" value="Tetratricopeptide repeat domain"/>
    <property type="match status" value="1"/>
</dbReference>
<dbReference type="PANTHER" id="PTHR21405:SF0">
    <property type="entry name" value="TETRATRICOPEPTIDE REPEAT PROTEIN 36"/>
    <property type="match status" value="1"/>
</dbReference>
<evidence type="ECO:0008006" key="4">
    <source>
        <dbReference type="Google" id="ProtNLM"/>
    </source>
</evidence>
<dbReference type="PANTHER" id="PTHR21405">
    <property type="entry name" value="CDNA SEQUENCE BC021608"/>
    <property type="match status" value="1"/>
</dbReference>
<proteinExistence type="inferred from homology"/>
<protein>
    <recommendedName>
        <fullName evidence="4">Tetratricopeptide repeat protein 36</fullName>
    </recommendedName>
</protein>
<dbReference type="GO" id="GO:0006570">
    <property type="term" value="P:tyrosine metabolic process"/>
    <property type="evidence" value="ECO:0007669"/>
    <property type="project" value="TreeGrafter"/>
</dbReference>
<dbReference type="InterPro" id="IPR038906">
    <property type="entry name" value="TTC36"/>
</dbReference>
<accession>A0A9P6YXK8</accession>
<dbReference type="GO" id="GO:0008318">
    <property type="term" value="F:protein prenyltransferase activity"/>
    <property type="evidence" value="ECO:0007669"/>
    <property type="project" value="InterPro"/>
</dbReference>
<name>A0A9P6YXK8_9FUNG</name>
<comment type="similarity">
    <text evidence="1">Belongs to the TTC36 family.</text>
</comment>
<dbReference type="OMA" id="CNQMLCE"/>
<reference evidence="2 3" key="1">
    <citation type="journal article" date="2020" name="Microb. Genom.">
        <title>Genetic diversity of clinical and environmental Mucorales isolates obtained from an investigation of mucormycosis cases among solid organ transplant recipients.</title>
        <authorList>
            <person name="Nguyen M.H."/>
            <person name="Kaul D."/>
            <person name="Muto C."/>
            <person name="Cheng S.J."/>
            <person name="Richter R.A."/>
            <person name="Bruno V.M."/>
            <person name="Liu G."/>
            <person name="Beyhan S."/>
            <person name="Sundermann A.J."/>
            <person name="Mounaud S."/>
            <person name="Pasculle A.W."/>
            <person name="Nierman W.C."/>
            <person name="Driscoll E."/>
            <person name="Cumbie R."/>
            <person name="Clancy C.J."/>
            <person name="Dupont C.L."/>
        </authorList>
    </citation>
    <scope>NUCLEOTIDE SEQUENCE [LARGE SCALE GENOMIC DNA]</scope>
    <source>
        <strain evidence="2 3">GL24</strain>
    </source>
</reference>
<dbReference type="EMBL" id="JAANIU010001695">
    <property type="protein sequence ID" value="KAG1566554.1"/>
    <property type="molecule type" value="Genomic_DNA"/>
</dbReference>
<dbReference type="Proteomes" id="UP000740926">
    <property type="component" value="Unassembled WGS sequence"/>
</dbReference>
<evidence type="ECO:0000256" key="1">
    <source>
        <dbReference type="ARBA" id="ARBA00006995"/>
    </source>
</evidence>
<dbReference type="PROSITE" id="PS51147">
    <property type="entry name" value="PFTA"/>
    <property type="match status" value="1"/>
</dbReference>
<evidence type="ECO:0000313" key="3">
    <source>
        <dbReference type="Proteomes" id="UP000740926"/>
    </source>
</evidence>
<dbReference type="InterPro" id="IPR011990">
    <property type="entry name" value="TPR-like_helical_dom_sf"/>
</dbReference>
<organism evidence="2 3">
    <name type="scientific">Rhizopus delemar</name>
    <dbReference type="NCBI Taxonomy" id="936053"/>
    <lineage>
        <taxon>Eukaryota</taxon>
        <taxon>Fungi</taxon>
        <taxon>Fungi incertae sedis</taxon>
        <taxon>Mucoromycota</taxon>
        <taxon>Mucoromycotina</taxon>
        <taxon>Mucoromycetes</taxon>
        <taxon>Mucorales</taxon>
        <taxon>Mucorineae</taxon>
        <taxon>Rhizopodaceae</taxon>
        <taxon>Rhizopus</taxon>
    </lineage>
</organism>
<dbReference type="Pfam" id="PF13431">
    <property type="entry name" value="TPR_17"/>
    <property type="match status" value="1"/>
</dbReference>
<sequence length="190" mass="21417">MSTTSANISDDAVLEFMFNPEAQGLSLDAISNTIETKPKYNIALELIPKLEQLEKESVQAAEKENDLNKALDLINQCIQLEPKYASAYNNRAQIYRLLQKIDKALEDLNHVIEDVGEGQPKVLRQAYTQRAIIKRQQDDLVGSRKDFEAGAKLGNPVARNFTVNENPYAKMCNQVMMQVMSQELSKGQQK</sequence>
<evidence type="ECO:0000313" key="2">
    <source>
        <dbReference type="EMBL" id="KAG1566554.1"/>
    </source>
</evidence>
<keyword evidence="3" id="KW-1185">Reference proteome</keyword>